<gene>
    <name evidence="1" type="ORF">EZS28_044154</name>
</gene>
<evidence type="ECO:0000313" key="1">
    <source>
        <dbReference type="EMBL" id="KAA6360319.1"/>
    </source>
</evidence>
<dbReference type="EMBL" id="SNRW01027108">
    <property type="protein sequence ID" value="KAA6360319.1"/>
    <property type="molecule type" value="Genomic_DNA"/>
</dbReference>
<name>A0A5J4TQY9_9EUKA</name>
<protein>
    <recommendedName>
        <fullName evidence="3">Right handed beta helix domain-containing protein</fullName>
    </recommendedName>
</protein>
<comment type="caution">
    <text evidence="1">The sequence shown here is derived from an EMBL/GenBank/DDBJ whole genome shotgun (WGS) entry which is preliminary data.</text>
</comment>
<feature type="non-terminal residue" evidence="1">
    <location>
        <position position="395"/>
    </location>
</feature>
<dbReference type="Proteomes" id="UP000324800">
    <property type="component" value="Unassembled WGS sequence"/>
</dbReference>
<proteinExistence type="predicted"/>
<feature type="non-terminal residue" evidence="1">
    <location>
        <position position="1"/>
    </location>
</feature>
<evidence type="ECO:0000313" key="2">
    <source>
        <dbReference type="Proteomes" id="UP000324800"/>
    </source>
</evidence>
<reference evidence="1 2" key="1">
    <citation type="submission" date="2019-03" db="EMBL/GenBank/DDBJ databases">
        <title>Single cell metagenomics reveals metabolic interactions within the superorganism composed of flagellate Streblomastix strix and complex community of Bacteroidetes bacteria on its surface.</title>
        <authorList>
            <person name="Treitli S.C."/>
            <person name="Kolisko M."/>
            <person name="Husnik F."/>
            <person name="Keeling P."/>
            <person name="Hampl V."/>
        </authorList>
    </citation>
    <scope>NUCLEOTIDE SEQUENCE [LARGE SCALE GENOMIC DNA]</scope>
    <source>
        <strain evidence="1">ST1C</strain>
    </source>
</reference>
<evidence type="ECO:0008006" key="3">
    <source>
        <dbReference type="Google" id="ProtNLM"/>
    </source>
</evidence>
<dbReference type="InterPro" id="IPR011050">
    <property type="entry name" value="Pectin_lyase_fold/virulence"/>
</dbReference>
<accession>A0A5J4TQY9</accession>
<dbReference type="SUPFAM" id="SSF51126">
    <property type="entry name" value="Pectin lyase-like"/>
    <property type="match status" value="1"/>
</dbReference>
<dbReference type="AlphaFoldDB" id="A0A5J4TQY9"/>
<sequence length="395" mass="43908">PNDPTLLQNTPFESLWLREKEFGVEGSGLIVAYGRTIPSIKGDGIQFVGCDAVLPPPSQDISHLFSQMNYKFNNNHFTIKLLFGRFSSQTVHLEEQMLVLKGQGDNESLLIQKNISQTLFVLQNSQLNTSHLSAQLWGAEVALIRSQGNGMSIIDGLRVIGVKQERKVVHCSVIEVISGELSLIDIQIKDINISENQNEINSVNERRNKMKGLIEMKENAKVLYIEKFSITNINLENINKEQRMSSIMMNAGHLKLRDSTFLGEAYTSIGSAIRAYPTGPSTIDVEGVLFKGQGDGQGTNGGAVYVDMRQFDVQIIFKRCIFIGNKADYGSNVFIRYATTSQRINRNSFIGCTSIVLGPVGQARIALPIDVQASPRNVLSLNFRWPAFIIIEPIL</sequence>
<organism evidence="1 2">
    <name type="scientific">Streblomastix strix</name>
    <dbReference type="NCBI Taxonomy" id="222440"/>
    <lineage>
        <taxon>Eukaryota</taxon>
        <taxon>Metamonada</taxon>
        <taxon>Preaxostyla</taxon>
        <taxon>Oxymonadida</taxon>
        <taxon>Streblomastigidae</taxon>
        <taxon>Streblomastix</taxon>
    </lineage>
</organism>